<feature type="transmembrane region" description="Helical" evidence="1">
    <location>
        <begin position="93"/>
        <end position="115"/>
    </location>
</feature>
<name>D2EFW9_PARA4</name>
<protein>
    <recommendedName>
        <fullName evidence="2">EamA domain-containing protein</fullName>
    </recommendedName>
</protein>
<reference evidence="3 4" key="1">
    <citation type="journal article" date="2010" name="Proc. Natl. Acad. Sci. U.S.A.">
        <title>Enigmatic, ultrasmall, uncultivated Archaea.</title>
        <authorList>
            <person name="Baker B.J."/>
            <person name="Comolli L.R."/>
            <person name="Dick G.J."/>
            <person name="Hauser L.J."/>
            <person name="Hyatt D."/>
            <person name="Dill B.D."/>
            <person name="Land M.L."/>
            <person name="Verberkmoes N.C."/>
            <person name="Hettich R.L."/>
            <person name="Banfield J.F."/>
        </authorList>
    </citation>
    <scope>NUCLEOTIDE SEQUENCE [LARGE SCALE GENOMIC DNA]</scope>
</reference>
<feature type="transmembrane region" description="Helical" evidence="1">
    <location>
        <begin position="265"/>
        <end position="282"/>
    </location>
</feature>
<feature type="transmembrane region" description="Helical" evidence="1">
    <location>
        <begin position="121"/>
        <end position="137"/>
    </location>
</feature>
<dbReference type="GO" id="GO:0016020">
    <property type="term" value="C:membrane"/>
    <property type="evidence" value="ECO:0007669"/>
    <property type="project" value="InterPro"/>
</dbReference>
<organism evidence="3 4">
    <name type="scientific">Candidatus Parvarchaeum acidiphilum ARMAN-4</name>
    <dbReference type="NCBI Taxonomy" id="662760"/>
    <lineage>
        <taxon>Archaea</taxon>
        <taxon>Candidatus Parvarchaeota</taxon>
        <taxon>Candidatus Parvarchaeum</taxon>
    </lineage>
</organism>
<keyword evidence="1" id="KW-0472">Membrane</keyword>
<feature type="transmembrane region" description="Helical" evidence="1">
    <location>
        <begin position="35"/>
        <end position="55"/>
    </location>
</feature>
<gene>
    <name evidence="3" type="ORF">BJBARM4_0650</name>
</gene>
<evidence type="ECO:0000256" key="1">
    <source>
        <dbReference type="SAM" id="Phobius"/>
    </source>
</evidence>
<evidence type="ECO:0000313" key="4">
    <source>
        <dbReference type="Proteomes" id="UP000009375"/>
    </source>
</evidence>
<feature type="transmembrane region" description="Helical" evidence="1">
    <location>
        <begin position="6"/>
        <end position="23"/>
    </location>
</feature>
<evidence type="ECO:0000313" key="3">
    <source>
        <dbReference type="EMBL" id="EEZ92812.1"/>
    </source>
</evidence>
<dbReference type="Proteomes" id="UP000009375">
    <property type="component" value="Unassembled WGS sequence"/>
</dbReference>
<dbReference type="Pfam" id="PF00892">
    <property type="entry name" value="EamA"/>
    <property type="match status" value="1"/>
</dbReference>
<feature type="transmembrane region" description="Helical" evidence="1">
    <location>
        <begin position="211"/>
        <end position="231"/>
    </location>
</feature>
<feature type="domain" description="EamA" evidence="2">
    <location>
        <begin position="147"/>
        <end position="280"/>
    </location>
</feature>
<keyword evidence="1" id="KW-1133">Transmembrane helix</keyword>
<feature type="transmembrane region" description="Helical" evidence="1">
    <location>
        <begin position="237"/>
        <end position="258"/>
    </location>
</feature>
<feature type="transmembrane region" description="Helical" evidence="1">
    <location>
        <begin position="175"/>
        <end position="195"/>
    </location>
</feature>
<keyword evidence="1" id="KW-0812">Transmembrane</keyword>
<proteinExistence type="predicted"/>
<dbReference type="AlphaFoldDB" id="D2EFW9"/>
<dbReference type="EMBL" id="GG730049">
    <property type="protein sequence ID" value="EEZ92812.1"/>
    <property type="molecule type" value="Genomic_DNA"/>
</dbReference>
<sequence>MLYTYILSLLIILIGFSAYPLISKKHIVGVGYRKFIPIFLGFTAVGTLIIPFIVYKSFTFNPIYLPLLAFLGAMYTFAIYLMLYSVEHYNVSVINTIVGSQQVLIALFSSVFFFIADLKFIIIPFLIVIAGMAFLLFSNDGRLKFSKYVFFALVAVLLWVFMWVLFYTINTSFPLLYYAVLQSFSFVFCLPVAFLQNRHKSIKYYLSGKTFHYIALAGVLNGVATVVFSFAYKYNAILTPFIAQLAIPVVIIFSFVFFKERSKKFGLIGIVMITIGSFFYIFI</sequence>
<feature type="transmembrane region" description="Helical" evidence="1">
    <location>
        <begin position="67"/>
        <end position="86"/>
    </location>
</feature>
<feature type="transmembrane region" description="Helical" evidence="1">
    <location>
        <begin position="149"/>
        <end position="169"/>
    </location>
</feature>
<accession>D2EFW9</accession>
<dbReference type="InterPro" id="IPR000620">
    <property type="entry name" value="EamA_dom"/>
</dbReference>
<evidence type="ECO:0000259" key="2">
    <source>
        <dbReference type="Pfam" id="PF00892"/>
    </source>
</evidence>